<protein>
    <submittedName>
        <fullName evidence="1">Uncharacterized protein</fullName>
    </submittedName>
</protein>
<reference evidence="2" key="1">
    <citation type="submission" date="2022-10" db="EMBL/GenBank/DDBJ databases">
        <title>Genome assembly of Pristionchus species.</title>
        <authorList>
            <person name="Yoshida K."/>
            <person name="Sommer R.J."/>
        </authorList>
    </citation>
    <scope>NUCLEOTIDE SEQUENCE [LARGE SCALE GENOMIC DNA]</scope>
    <source>
        <strain evidence="2">RS5460</strain>
    </source>
</reference>
<evidence type="ECO:0000313" key="1">
    <source>
        <dbReference type="EMBL" id="GMR34887.1"/>
    </source>
</evidence>
<feature type="non-terminal residue" evidence="1">
    <location>
        <position position="1"/>
    </location>
</feature>
<dbReference type="EMBL" id="BTRK01000002">
    <property type="protein sequence ID" value="GMR34887.1"/>
    <property type="molecule type" value="Genomic_DNA"/>
</dbReference>
<organism evidence="1 2">
    <name type="scientific">Pristionchus mayeri</name>
    <dbReference type="NCBI Taxonomy" id="1317129"/>
    <lineage>
        <taxon>Eukaryota</taxon>
        <taxon>Metazoa</taxon>
        <taxon>Ecdysozoa</taxon>
        <taxon>Nematoda</taxon>
        <taxon>Chromadorea</taxon>
        <taxon>Rhabditida</taxon>
        <taxon>Rhabditina</taxon>
        <taxon>Diplogasteromorpha</taxon>
        <taxon>Diplogasteroidea</taxon>
        <taxon>Neodiplogasteridae</taxon>
        <taxon>Pristionchus</taxon>
    </lineage>
</organism>
<sequence length="65" mass="7426">NEGINSKDSHLSKFDEVEDRLRGGETTKLRDASFFPLEEFTSGTLCRTHNNSCTPRIHYIARIVD</sequence>
<comment type="caution">
    <text evidence="1">The sequence shown here is derived from an EMBL/GenBank/DDBJ whole genome shotgun (WGS) entry which is preliminary data.</text>
</comment>
<keyword evidence="2" id="KW-1185">Reference proteome</keyword>
<accession>A0AAN4ZBU0</accession>
<proteinExistence type="predicted"/>
<evidence type="ECO:0000313" key="2">
    <source>
        <dbReference type="Proteomes" id="UP001328107"/>
    </source>
</evidence>
<dbReference type="AlphaFoldDB" id="A0AAN4ZBU0"/>
<dbReference type="Proteomes" id="UP001328107">
    <property type="component" value="Unassembled WGS sequence"/>
</dbReference>
<name>A0AAN4ZBU0_9BILA</name>
<gene>
    <name evidence="1" type="ORF">PMAYCL1PPCAC_05082</name>
</gene>